<dbReference type="Proteomes" id="UP000504636">
    <property type="component" value="Unplaced"/>
</dbReference>
<accession>A0A6A6YBI9</accession>
<dbReference type="RefSeq" id="XP_033572953.1">
    <property type="nucleotide sequence ID" value="XM_033723824.1"/>
</dbReference>
<dbReference type="AlphaFoldDB" id="A0A6A6YBI9"/>
<protein>
    <submittedName>
        <fullName evidence="1 3">Uncharacterized protein</fullName>
    </submittedName>
</protein>
<organism evidence="1">
    <name type="scientific">Mytilinidion resinicola</name>
    <dbReference type="NCBI Taxonomy" id="574789"/>
    <lineage>
        <taxon>Eukaryota</taxon>
        <taxon>Fungi</taxon>
        <taxon>Dikarya</taxon>
        <taxon>Ascomycota</taxon>
        <taxon>Pezizomycotina</taxon>
        <taxon>Dothideomycetes</taxon>
        <taxon>Pleosporomycetidae</taxon>
        <taxon>Mytilinidiales</taxon>
        <taxon>Mytilinidiaceae</taxon>
        <taxon>Mytilinidion</taxon>
    </lineage>
</organism>
<sequence>MHCFEALDIPLAAMPDDDLQELSKKCWISTVFPKCRVGQLPRDLIVRIRDYIQRNLTNDYDSLHAFNGILRRFAMMENPVENILGVPIFPQAAFRHWSPEKTQLNITEKLLFGLDWNSEASIRRHVLPSWTWAEWKLDPDHEDVFKMELSYKDDSDFFSYVTDDVEYNAGGYHPDYLWCNTFPLSTISFEFKGSVLPWAEEHEEIIKKASSNSPPTHVQIHERLFDVNEKYLPMSLYSIGDKPSLAMLGEFFLTSRHSKCVALILREWPDMPGILLGQIEDPATNERVGHFKFYEHDGPPHGSYPWYEYPEERGAIVRWEDTRIA</sequence>
<reference evidence="3" key="3">
    <citation type="submission" date="2025-04" db="UniProtKB">
        <authorList>
            <consortium name="RefSeq"/>
        </authorList>
    </citation>
    <scope>IDENTIFICATION</scope>
    <source>
        <strain evidence="3">CBS 304.34</strain>
    </source>
</reference>
<gene>
    <name evidence="1 3" type="ORF">BDZ99DRAFT_501526</name>
</gene>
<name>A0A6A6YBI9_9PEZI</name>
<keyword evidence="2" id="KW-1185">Reference proteome</keyword>
<reference evidence="1 3" key="1">
    <citation type="journal article" date="2020" name="Stud. Mycol.">
        <title>101 Dothideomycetes genomes: a test case for predicting lifestyles and emergence of pathogens.</title>
        <authorList>
            <person name="Haridas S."/>
            <person name="Albert R."/>
            <person name="Binder M."/>
            <person name="Bloem J."/>
            <person name="Labutti K."/>
            <person name="Salamov A."/>
            <person name="Andreopoulos B."/>
            <person name="Baker S."/>
            <person name="Barry K."/>
            <person name="Bills G."/>
            <person name="Bluhm B."/>
            <person name="Cannon C."/>
            <person name="Castanera R."/>
            <person name="Culley D."/>
            <person name="Daum C."/>
            <person name="Ezra D."/>
            <person name="Gonzalez J."/>
            <person name="Henrissat B."/>
            <person name="Kuo A."/>
            <person name="Liang C."/>
            <person name="Lipzen A."/>
            <person name="Lutzoni F."/>
            <person name="Magnuson J."/>
            <person name="Mondo S."/>
            <person name="Nolan M."/>
            <person name="Ohm R."/>
            <person name="Pangilinan J."/>
            <person name="Park H.-J."/>
            <person name="Ramirez L."/>
            <person name="Alfaro M."/>
            <person name="Sun H."/>
            <person name="Tritt A."/>
            <person name="Yoshinaga Y."/>
            <person name="Zwiers L.-H."/>
            <person name="Turgeon B."/>
            <person name="Goodwin S."/>
            <person name="Spatafora J."/>
            <person name="Crous P."/>
            <person name="Grigoriev I."/>
        </authorList>
    </citation>
    <scope>NUCLEOTIDE SEQUENCE</scope>
    <source>
        <strain evidence="1 3">CBS 304.34</strain>
    </source>
</reference>
<proteinExistence type="predicted"/>
<evidence type="ECO:0000313" key="2">
    <source>
        <dbReference type="Proteomes" id="UP000504636"/>
    </source>
</evidence>
<reference evidence="3" key="2">
    <citation type="submission" date="2020-04" db="EMBL/GenBank/DDBJ databases">
        <authorList>
            <consortium name="NCBI Genome Project"/>
        </authorList>
    </citation>
    <scope>NUCLEOTIDE SEQUENCE</scope>
    <source>
        <strain evidence="3">CBS 304.34</strain>
    </source>
</reference>
<dbReference type="GeneID" id="54464717"/>
<dbReference type="EMBL" id="MU003708">
    <property type="protein sequence ID" value="KAF2805989.1"/>
    <property type="molecule type" value="Genomic_DNA"/>
</dbReference>
<evidence type="ECO:0000313" key="3">
    <source>
        <dbReference type="RefSeq" id="XP_033572953.1"/>
    </source>
</evidence>
<evidence type="ECO:0000313" key="1">
    <source>
        <dbReference type="EMBL" id="KAF2805989.1"/>
    </source>
</evidence>